<comment type="caution">
    <text evidence="1">The sequence shown here is derived from an EMBL/GenBank/DDBJ whole genome shotgun (WGS) entry which is preliminary data.</text>
</comment>
<reference evidence="1 2" key="1">
    <citation type="submission" date="2024-10" db="EMBL/GenBank/DDBJ databases">
        <authorList>
            <person name="Sang B.-I."/>
            <person name="Prabhaharan D."/>
        </authorList>
    </citation>
    <scope>NUCLEOTIDE SEQUENCE [LARGE SCALE GENOMIC DNA]</scope>
    <source>
        <strain evidence="1 2">MH</strain>
    </source>
</reference>
<organism evidence="1 2">
    <name type="scientific">Megasphaera hexanoica</name>
    <dbReference type="NCBI Taxonomy" id="1675036"/>
    <lineage>
        <taxon>Bacteria</taxon>
        <taxon>Bacillati</taxon>
        <taxon>Bacillota</taxon>
        <taxon>Negativicutes</taxon>
        <taxon>Veillonellales</taxon>
        <taxon>Veillonellaceae</taxon>
        <taxon>Megasphaera</taxon>
    </lineage>
</organism>
<evidence type="ECO:0000313" key="1">
    <source>
        <dbReference type="EMBL" id="MFG6274031.1"/>
    </source>
</evidence>
<proteinExistence type="predicted"/>
<gene>
    <name evidence="1" type="ORF">ACGTZG_12640</name>
</gene>
<dbReference type="EMBL" id="JBIEKR010000013">
    <property type="protein sequence ID" value="MFG6274031.1"/>
    <property type="molecule type" value="Genomic_DNA"/>
</dbReference>
<sequence>MKTYIGTKVVKAEYCKAWKEMGNHHLGEDGYKVTYPDGYISWSPKMVFEKAYHELNSKMTFSQALDVMLAYK</sequence>
<accession>A0ABW7DRW8</accession>
<protein>
    <submittedName>
        <fullName evidence="1">Uncharacterized protein</fullName>
    </submittedName>
</protein>
<name>A0ABW7DRW8_9FIRM</name>
<dbReference type="Proteomes" id="UP001605989">
    <property type="component" value="Unassembled WGS sequence"/>
</dbReference>
<dbReference type="RefSeq" id="WP_113855177.1">
    <property type="nucleotide sequence ID" value="NZ_CP011940.1"/>
</dbReference>
<evidence type="ECO:0000313" key="2">
    <source>
        <dbReference type="Proteomes" id="UP001605989"/>
    </source>
</evidence>
<keyword evidence="2" id="KW-1185">Reference proteome</keyword>